<dbReference type="AlphaFoldDB" id="L2GYD5"/>
<dbReference type="HOGENOM" id="CLU_010289_0_0_1"/>
<dbReference type="InterPro" id="IPR030662">
    <property type="entry name" value="DPH6/MJ0570"/>
</dbReference>
<keyword evidence="8" id="KW-1185">Reference proteome</keyword>
<dbReference type="NCBIfam" id="TIGR00290">
    <property type="entry name" value="MJ0570_dom"/>
    <property type="match status" value="1"/>
</dbReference>
<dbReference type="InterPro" id="IPR014729">
    <property type="entry name" value="Rossmann-like_a/b/a_fold"/>
</dbReference>
<evidence type="ECO:0000256" key="4">
    <source>
        <dbReference type="ARBA" id="ARBA00031552"/>
    </source>
</evidence>
<dbReference type="OMA" id="NYALYWA"/>
<dbReference type="PANTHER" id="PTHR12196:SF2">
    <property type="entry name" value="DIPHTHINE--AMMONIA LIGASE"/>
    <property type="match status" value="1"/>
</dbReference>
<dbReference type="InterPro" id="IPR002761">
    <property type="entry name" value="Diphthami_syn_dom"/>
</dbReference>
<evidence type="ECO:0000256" key="1">
    <source>
        <dbReference type="ARBA" id="ARBA00012089"/>
    </source>
</evidence>
<dbReference type="OrthoDB" id="686384at2759"/>
<dbReference type="SUPFAM" id="SSF52402">
    <property type="entry name" value="Adenine nucleotide alpha hydrolases-like"/>
    <property type="match status" value="1"/>
</dbReference>
<feature type="domain" description="Diphthamide synthase" evidence="6">
    <location>
        <begin position="5"/>
        <end position="214"/>
    </location>
</feature>
<dbReference type="STRING" id="948595.L2GYD5"/>
<comment type="catalytic activity">
    <reaction evidence="5">
        <text>diphthine-[translation elongation factor 2] + NH4(+) + ATP = diphthamide-[translation elongation factor 2] + AMP + diphosphate + H(+)</text>
        <dbReference type="Rhea" id="RHEA:19753"/>
        <dbReference type="Rhea" id="RHEA-COMP:10172"/>
        <dbReference type="Rhea" id="RHEA-COMP:10174"/>
        <dbReference type="ChEBI" id="CHEBI:15378"/>
        <dbReference type="ChEBI" id="CHEBI:16692"/>
        <dbReference type="ChEBI" id="CHEBI:28938"/>
        <dbReference type="ChEBI" id="CHEBI:30616"/>
        <dbReference type="ChEBI" id="CHEBI:33019"/>
        <dbReference type="ChEBI" id="CHEBI:82696"/>
        <dbReference type="ChEBI" id="CHEBI:456215"/>
        <dbReference type="EC" id="6.3.1.14"/>
    </reaction>
</comment>
<evidence type="ECO:0000256" key="3">
    <source>
        <dbReference type="ARBA" id="ARBA00029814"/>
    </source>
</evidence>
<sequence>MKSFVGLISGGKDSFYTIELLKREKYNLVALVYIKSAEIDSYMYQTVGHEMIPFYRQVLNVPIYICETNRKAINTDKEYTTTPEDEVEVIYEYLLQLQKNVAFECVSVGAIKSYYQYNRIKNVCDRLNLGVLAPLFNLEQRAIYDAIVECMDVVFVKVACTNLGKEIVGRKLNVIRGMEMDNWCGEGGEYETAVLDAPFFEKRLVIKDYEIVHHPEEEDKEKTVFLMKINEVEVHDK</sequence>
<evidence type="ECO:0000256" key="2">
    <source>
        <dbReference type="ARBA" id="ARBA00018426"/>
    </source>
</evidence>
<dbReference type="Proteomes" id="UP000011081">
    <property type="component" value="Unassembled WGS sequence"/>
</dbReference>
<dbReference type="Pfam" id="PF01902">
    <property type="entry name" value="Diphthami_syn_2"/>
    <property type="match status" value="1"/>
</dbReference>
<organism evidence="7 8">
    <name type="scientific">Vavraia culicis (isolate floridensis)</name>
    <name type="common">Microsporidian parasite</name>
    <dbReference type="NCBI Taxonomy" id="948595"/>
    <lineage>
        <taxon>Eukaryota</taxon>
        <taxon>Fungi</taxon>
        <taxon>Fungi incertae sedis</taxon>
        <taxon>Microsporidia</taxon>
        <taxon>Pleistophoridae</taxon>
        <taxon>Vavraia</taxon>
    </lineage>
</organism>
<evidence type="ECO:0000256" key="5">
    <source>
        <dbReference type="ARBA" id="ARBA00048108"/>
    </source>
</evidence>
<dbReference type="Gene3D" id="3.90.1490.10">
    <property type="entry name" value="putative n-type atp pyrophosphatase, domain 2"/>
    <property type="match status" value="1"/>
</dbReference>
<evidence type="ECO:0000313" key="7">
    <source>
        <dbReference type="EMBL" id="ELA48105.1"/>
    </source>
</evidence>
<name>L2GYD5_VAVCU</name>
<dbReference type="GeneID" id="19878231"/>
<dbReference type="GO" id="GO:0017178">
    <property type="term" value="F:diphthine-ammonia ligase activity"/>
    <property type="evidence" value="ECO:0007669"/>
    <property type="project" value="UniProtKB-EC"/>
</dbReference>
<evidence type="ECO:0000259" key="6">
    <source>
        <dbReference type="Pfam" id="PF01902"/>
    </source>
</evidence>
<dbReference type="CDD" id="cd01994">
    <property type="entry name" value="AANH_PF0828-like"/>
    <property type="match status" value="1"/>
</dbReference>
<dbReference type="RefSeq" id="XP_008073365.1">
    <property type="nucleotide sequence ID" value="XM_008075174.1"/>
</dbReference>
<proteinExistence type="predicted"/>
<protein>
    <recommendedName>
        <fullName evidence="2">Diphthine--ammonia ligase</fullName>
        <ecNumber evidence="1">6.3.1.14</ecNumber>
    </recommendedName>
    <alternativeName>
        <fullName evidence="3">Diphthamide synthase</fullName>
    </alternativeName>
    <alternativeName>
        <fullName evidence="4">Diphthamide synthetase</fullName>
    </alternativeName>
</protein>
<accession>L2GYD5</accession>
<dbReference type="GO" id="GO:0017183">
    <property type="term" value="P:protein histidyl modification to diphthamide"/>
    <property type="evidence" value="ECO:0007669"/>
    <property type="project" value="TreeGrafter"/>
</dbReference>
<evidence type="ECO:0000313" key="8">
    <source>
        <dbReference type="Proteomes" id="UP000011081"/>
    </source>
</evidence>
<dbReference type="EC" id="6.3.1.14" evidence="1"/>
<dbReference type="Gene3D" id="3.40.50.620">
    <property type="entry name" value="HUPs"/>
    <property type="match status" value="1"/>
</dbReference>
<dbReference type="InParanoid" id="L2GYD5"/>
<dbReference type="EMBL" id="GL877407">
    <property type="protein sequence ID" value="ELA48105.1"/>
    <property type="molecule type" value="Genomic_DNA"/>
</dbReference>
<dbReference type="PANTHER" id="PTHR12196">
    <property type="entry name" value="DOMAIN OF UNKNOWN FUNCTION 71 DUF71 -CONTAINING PROTEIN"/>
    <property type="match status" value="1"/>
</dbReference>
<dbReference type="VEuPathDB" id="MicrosporidiaDB:VCUG_00343"/>
<reference evidence="8" key="1">
    <citation type="submission" date="2011-03" db="EMBL/GenBank/DDBJ databases">
        <title>The genome sequence of Vavraia culicis strain floridensis.</title>
        <authorList>
            <consortium name="The Broad Institute Genome Sequencing Platform"/>
            <person name="Cuomo C."/>
            <person name="Becnel J."/>
            <person name="Sanscrainte N."/>
            <person name="Young S.K."/>
            <person name="Zeng Q."/>
            <person name="Gargeya S."/>
            <person name="Fitzgerald M."/>
            <person name="Haas B."/>
            <person name="Abouelleil A."/>
            <person name="Alvarado L."/>
            <person name="Arachchi H.M."/>
            <person name="Berlin A."/>
            <person name="Chapman S.B."/>
            <person name="Gearin G."/>
            <person name="Goldberg J."/>
            <person name="Griggs A."/>
            <person name="Gujja S."/>
            <person name="Hansen M."/>
            <person name="Heiman D."/>
            <person name="Howarth C."/>
            <person name="Larimer J."/>
            <person name="Lui A."/>
            <person name="MacDonald P.J.P."/>
            <person name="McCowen C."/>
            <person name="Montmayeur A."/>
            <person name="Murphy C."/>
            <person name="Neiman D."/>
            <person name="Pearson M."/>
            <person name="Priest M."/>
            <person name="Roberts A."/>
            <person name="Saif S."/>
            <person name="Shea T."/>
            <person name="Sisk P."/>
            <person name="Stolte C."/>
            <person name="Sykes S."/>
            <person name="Wortman J."/>
            <person name="Nusbaum C."/>
            <person name="Birren B."/>
        </authorList>
    </citation>
    <scope>NUCLEOTIDE SEQUENCE [LARGE SCALE GENOMIC DNA]</scope>
    <source>
        <strain evidence="8">floridensis</strain>
    </source>
</reference>
<gene>
    <name evidence="7" type="ORF">VCUG_00343</name>
</gene>